<evidence type="ECO:0000256" key="2">
    <source>
        <dbReference type="SAM" id="MobiDB-lite"/>
    </source>
</evidence>
<evidence type="ECO:0000313" key="4">
    <source>
        <dbReference type="EMBL" id="KAJ7378858.1"/>
    </source>
</evidence>
<keyword evidence="3" id="KW-0732">Signal</keyword>
<gene>
    <name evidence="4" type="ORF">OS493_020460</name>
</gene>
<dbReference type="Gene3D" id="2.60.120.1000">
    <property type="match status" value="1"/>
</dbReference>
<keyword evidence="5" id="KW-1185">Reference proteome</keyword>
<evidence type="ECO:0000256" key="3">
    <source>
        <dbReference type="SAM" id="SignalP"/>
    </source>
</evidence>
<dbReference type="AlphaFoldDB" id="A0A9W9ZBR1"/>
<dbReference type="OrthoDB" id="5982296at2759"/>
<feature type="coiled-coil region" evidence="1">
    <location>
        <begin position="31"/>
        <end position="65"/>
    </location>
</feature>
<protein>
    <recommendedName>
        <fullName evidence="6">Fibrinogen C-terminal domain-containing protein</fullName>
    </recommendedName>
</protein>
<organism evidence="4 5">
    <name type="scientific">Desmophyllum pertusum</name>
    <dbReference type="NCBI Taxonomy" id="174260"/>
    <lineage>
        <taxon>Eukaryota</taxon>
        <taxon>Metazoa</taxon>
        <taxon>Cnidaria</taxon>
        <taxon>Anthozoa</taxon>
        <taxon>Hexacorallia</taxon>
        <taxon>Scleractinia</taxon>
        <taxon>Caryophylliina</taxon>
        <taxon>Caryophylliidae</taxon>
        <taxon>Desmophyllum</taxon>
    </lineage>
</organism>
<feature type="region of interest" description="Disordered" evidence="2">
    <location>
        <begin position="293"/>
        <end position="312"/>
    </location>
</feature>
<dbReference type="Proteomes" id="UP001163046">
    <property type="component" value="Unassembled WGS sequence"/>
</dbReference>
<name>A0A9W9ZBR1_9CNID</name>
<feature type="chain" id="PRO_5040939218" description="Fibrinogen C-terminal domain-containing protein" evidence="3">
    <location>
        <begin position="22"/>
        <end position="324"/>
    </location>
</feature>
<keyword evidence="1" id="KW-0175">Coiled coil</keyword>
<proteinExistence type="predicted"/>
<feature type="signal peptide" evidence="3">
    <location>
        <begin position="1"/>
        <end position="21"/>
    </location>
</feature>
<comment type="caution">
    <text evidence="4">The sequence shown here is derived from an EMBL/GenBank/DDBJ whole genome shotgun (WGS) entry which is preliminary data.</text>
</comment>
<accession>A0A9W9ZBR1</accession>
<evidence type="ECO:0000313" key="5">
    <source>
        <dbReference type="Proteomes" id="UP001163046"/>
    </source>
</evidence>
<dbReference type="EMBL" id="MU826362">
    <property type="protein sequence ID" value="KAJ7378858.1"/>
    <property type="molecule type" value="Genomic_DNA"/>
</dbReference>
<sequence length="324" mass="36204">MAKQAFLSLAVLLLVYHSVSAFNYSEAHEAKSIVDSLYERLQNELKEYKNSVEKTKEKINETEHHLVIVKKIQVLLGQLNNQQVPKIELPLGEEKRPGDSCKQNPRLQTRGVYWIKTSLKEDEATKTFCDMENGGWTLEISIANGSWKNVNTEQLLAPEMDTGKAWLSCLDARLLAVQHASDVMFSSGDNPGGIGSKWVQWKLPSGREYSTWWNHGVTQAKVQSADTSQVTVKAWNGNTKVCYQNKYGIMPLQQHGGSYPYASVNRQGNTGVNDYCMAVGVMSAGSSADGWSQNANGFDSPGSDSDWPNNRYNHQSPRVLVWLK</sequence>
<evidence type="ECO:0008006" key="6">
    <source>
        <dbReference type="Google" id="ProtNLM"/>
    </source>
</evidence>
<evidence type="ECO:0000256" key="1">
    <source>
        <dbReference type="SAM" id="Coils"/>
    </source>
</evidence>
<reference evidence="4" key="1">
    <citation type="submission" date="2023-01" db="EMBL/GenBank/DDBJ databases">
        <title>Genome assembly of the deep-sea coral Lophelia pertusa.</title>
        <authorList>
            <person name="Herrera S."/>
            <person name="Cordes E."/>
        </authorList>
    </citation>
    <scope>NUCLEOTIDE SEQUENCE</scope>
    <source>
        <strain evidence="4">USNM1676648</strain>
        <tissue evidence="4">Polyp</tissue>
    </source>
</reference>